<dbReference type="InterPro" id="IPR029063">
    <property type="entry name" value="SAM-dependent_MTases_sf"/>
</dbReference>
<evidence type="ECO:0000313" key="2">
    <source>
        <dbReference type="EMBL" id="GAA3588764.1"/>
    </source>
</evidence>
<dbReference type="RefSeq" id="WP_344869544.1">
    <property type="nucleotide sequence ID" value="NZ_BAAAZN010000046.1"/>
</dbReference>
<dbReference type="Gene3D" id="3.40.50.150">
    <property type="entry name" value="Vaccinia Virus protein VP39"/>
    <property type="match status" value="1"/>
</dbReference>
<dbReference type="PANTHER" id="PTHR18895:SF74">
    <property type="entry name" value="MTRF1L RELEASE FACTOR GLUTAMINE METHYLTRANSFERASE"/>
    <property type="match status" value="1"/>
</dbReference>
<protein>
    <recommendedName>
        <fullName evidence="1">Methyltransferase small domain-containing protein</fullName>
    </recommendedName>
</protein>
<reference evidence="3" key="1">
    <citation type="journal article" date="2019" name="Int. J. Syst. Evol. Microbiol.">
        <title>The Global Catalogue of Microorganisms (GCM) 10K type strain sequencing project: providing services to taxonomists for standard genome sequencing and annotation.</title>
        <authorList>
            <consortium name="The Broad Institute Genomics Platform"/>
            <consortium name="The Broad Institute Genome Sequencing Center for Infectious Disease"/>
            <person name="Wu L."/>
            <person name="Ma J."/>
        </authorList>
    </citation>
    <scope>NUCLEOTIDE SEQUENCE [LARGE SCALE GENOMIC DNA]</scope>
    <source>
        <strain evidence="3">JCM 16898</strain>
    </source>
</reference>
<dbReference type="SUPFAM" id="SSF53335">
    <property type="entry name" value="S-adenosyl-L-methionine-dependent methyltransferases"/>
    <property type="match status" value="1"/>
</dbReference>
<dbReference type="Proteomes" id="UP001500689">
    <property type="component" value="Unassembled WGS sequence"/>
</dbReference>
<name>A0ABP6YSS9_9PSEU</name>
<dbReference type="Pfam" id="PF05175">
    <property type="entry name" value="MTS"/>
    <property type="match status" value="1"/>
</dbReference>
<proteinExistence type="predicted"/>
<organism evidence="2 3">
    <name type="scientific">Amycolatopsis ultiminotia</name>
    <dbReference type="NCBI Taxonomy" id="543629"/>
    <lineage>
        <taxon>Bacteria</taxon>
        <taxon>Bacillati</taxon>
        <taxon>Actinomycetota</taxon>
        <taxon>Actinomycetes</taxon>
        <taxon>Pseudonocardiales</taxon>
        <taxon>Pseudonocardiaceae</taxon>
        <taxon>Amycolatopsis</taxon>
    </lineage>
</organism>
<dbReference type="InterPro" id="IPR002052">
    <property type="entry name" value="DNA_methylase_N6_adenine_CS"/>
</dbReference>
<gene>
    <name evidence="2" type="ORF">GCM10022222_86440</name>
</gene>
<dbReference type="CDD" id="cd02440">
    <property type="entry name" value="AdoMet_MTases"/>
    <property type="match status" value="1"/>
</dbReference>
<dbReference type="PROSITE" id="PS00092">
    <property type="entry name" value="N6_MTASE"/>
    <property type="match status" value="1"/>
</dbReference>
<evidence type="ECO:0000313" key="3">
    <source>
        <dbReference type="Proteomes" id="UP001500689"/>
    </source>
</evidence>
<evidence type="ECO:0000259" key="1">
    <source>
        <dbReference type="Pfam" id="PF05175"/>
    </source>
</evidence>
<dbReference type="EMBL" id="BAAAZN010000046">
    <property type="protein sequence ID" value="GAA3588764.1"/>
    <property type="molecule type" value="Genomic_DNA"/>
</dbReference>
<keyword evidence="3" id="KW-1185">Reference proteome</keyword>
<feature type="domain" description="Methyltransferase small" evidence="1">
    <location>
        <begin position="80"/>
        <end position="200"/>
    </location>
</feature>
<dbReference type="InterPro" id="IPR050320">
    <property type="entry name" value="N5-glutamine_MTase"/>
</dbReference>
<comment type="caution">
    <text evidence="2">The sequence shown here is derived from an EMBL/GenBank/DDBJ whole genome shotgun (WGS) entry which is preliminary data.</text>
</comment>
<dbReference type="InterPro" id="IPR007848">
    <property type="entry name" value="Small_mtfrase_dom"/>
</dbReference>
<sequence length="249" mass="27623">MTETDPPPKRPVNAADYTPMVTEEHAKRIRQWHENAYNTGKAEAGPGQTVTYLGRTLVIPPEVMPITGVSYLLGEAVLAEVHESDRVLDMGTGSGVNAIMAASQAVDVLAVDINPDAVEAARRNAERNGVADRVEVRHSDVFSDVGGEFDLIVFDPPFRWFSPRDQFEAAITDENYRAMTEFFGAAKRHLTPTGRMLIFFGTSGDLDYLKHLADQEGFRTEVIAQASLEKDGWRVDYFTFRLTQASQPT</sequence>
<dbReference type="PANTHER" id="PTHR18895">
    <property type="entry name" value="HEMK METHYLTRANSFERASE"/>
    <property type="match status" value="1"/>
</dbReference>
<accession>A0ABP6YSS9</accession>